<dbReference type="SUPFAM" id="SSF51206">
    <property type="entry name" value="cAMP-binding domain-like"/>
    <property type="match status" value="1"/>
</dbReference>
<dbReference type="AlphaFoldDB" id="X6M1X0"/>
<dbReference type="EMBL" id="ASPP01026645">
    <property type="protein sequence ID" value="ETO06975.1"/>
    <property type="molecule type" value="Genomic_DNA"/>
</dbReference>
<dbReference type="CDD" id="cd00038">
    <property type="entry name" value="CAP_ED"/>
    <property type="match status" value="1"/>
</dbReference>
<dbReference type="Proteomes" id="UP000023152">
    <property type="component" value="Unassembled WGS sequence"/>
</dbReference>
<dbReference type="PANTHER" id="PTHR45638:SF11">
    <property type="entry name" value="CYCLIC NUCLEOTIDE-GATED CATION CHANNEL SUBUNIT A"/>
    <property type="match status" value="1"/>
</dbReference>
<keyword evidence="1" id="KW-0407">Ion channel</keyword>
<organism evidence="3 4">
    <name type="scientific">Reticulomyxa filosa</name>
    <dbReference type="NCBI Taxonomy" id="46433"/>
    <lineage>
        <taxon>Eukaryota</taxon>
        <taxon>Sar</taxon>
        <taxon>Rhizaria</taxon>
        <taxon>Retaria</taxon>
        <taxon>Foraminifera</taxon>
        <taxon>Monothalamids</taxon>
        <taxon>Reticulomyxidae</taxon>
        <taxon>Reticulomyxa</taxon>
    </lineage>
</organism>
<dbReference type="Gene3D" id="2.60.120.10">
    <property type="entry name" value="Jelly Rolls"/>
    <property type="match status" value="1"/>
</dbReference>
<dbReference type="PANTHER" id="PTHR45638">
    <property type="entry name" value="CYCLIC NUCLEOTIDE-GATED CATION CHANNEL SUBUNIT A"/>
    <property type="match status" value="1"/>
</dbReference>
<feature type="non-terminal residue" evidence="3">
    <location>
        <position position="1"/>
    </location>
</feature>
<evidence type="ECO:0000313" key="3">
    <source>
        <dbReference type="EMBL" id="ETO06975.1"/>
    </source>
</evidence>
<gene>
    <name evidence="3" type="ORF">RFI_30417</name>
</gene>
<keyword evidence="1" id="KW-1071">Ligand-gated ion channel</keyword>
<accession>X6M1X0</accession>
<proteinExistence type="predicted"/>
<reference evidence="3 4" key="1">
    <citation type="journal article" date="2013" name="Curr. Biol.">
        <title>The Genome of the Foraminiferan Reticulomyxa filosa.</title>
        <authorList>
            <person name="Glockner G."/>
            <person name="Hulsmann N."/>
            <person name="Schleicher M."/>
            <person name="Noegel A.A."/>
            <person name="Eichinger L."/>
            <person name="Gallinger C."/>
            <person name="Pawlowski J."/>
            <person name="Sierra R."/>
            <person name="Euteneuer U."/>
            <person name="Pillet L."/>
            <person name="Moustafa A."/>
            <person name="Platzer M."/>
            <person name="Groth M."/>
            <person name="Szafranski K."/>
            <person name="Schliwa M."/>
        </authorList>
    </citation>
    <scope>NUCLEOTIDE SEQUENCE [LARGE SCALE GENOMIC DNA]</scope>
</reference>
<feature type="domain" description="Cyclic nucleotide-binding" evidence="2">
    <location>
        <begin position="13"/>
        <end position="117"/>
    </location>
</feature>
<dbReference type="PROSITE" id="PS50042">
    <property type="entry name" value="CNMP_BINDING_3"/>
    <property type="match status" value="1"/>
</dbReference>
<dbReference type="SMART" id="SM00100">
    <property type="entry name" value="cNMP"/>
    <property type="match status" value="1"/>
</dbReference>
<evidence type="ECO:0000256" key="1">
    <source>
        <dbReference type="ARBA" id="ARBA00023286"/>
    </source>
</evidence>
<dbReference type="GO" id="GO:0005221">
    <property type="term" value="F:intracellularly cyclic nucleotide-activated monoatomic cation channel activity"/>
    <property type="evidence" value="ECO:0007669"/>
    <property type="project" value="InterPro"/>
</dbReference>
<evidence type="ECO:0000259" key="2">
    <source>
        <dbReference type="PROSITE" id="PS50042"/>
    </source>
</evidence>
<keyword evidence="1" id="KW-0813">Transport</keyword>
<dbReference type="InterPro" id="IPR000595">
    <property type="entry name" value="cNMP-bd_dom"/>
</dbReference>
<dbReference type="InterPro" id="IPR014710">
    <property type="entry name" value="RmlC-like_jellyroll"/>
</dbReference>
<dbReference type="InterPro" id="IPR018490">
    <property type="entry name" value="cNMP-bd_dom_sf"/>
</dbReference>
<dbReference type="InterPro" id="IPR050866">
    <property type="entry name" value="CNG_cation_channel"/>
</dbReference>
<dbReference type="OrthoDB" id="421226at2759"/>
<evidence type="ECO:0000313" key="4">
    <source>
        <dbReference type="Proteomes" id="UP000023152"/>
    </source>
</evidence>
<dbReference type="GO" id="GO:0044877">
    <property type="term" value="F:protein-containing complex binding"/>
    <property type="evidence" value="ECO:0007669"/>
    <property type="project" value="TreeGrafter"/>
</dbReference>
<protein>
    <recommendedName>
        <fullName evidence="2">Cyclic nucleotide-binding domain-containing protein</fullName>
    </recommendedName>
</protein>
<keyword evidence="1" id="KW-0406">Ion transport</keyword>
<comment type="caution">
    <text evidence="3">The sequence shown here is derived from an EMBL/GenBank/DDBJ whole genome shotgun (WGS) entry which is preliminary data.</text>
</comment>
<keyword evidence="4" id="KW-1185">Reference proteome</keyword>
<sequence length="262" mass="30652">FFFFFFFFFFYIYIYLLQNQKYSELLIAIEVEFANPLTMIYDEGSIGSAMFIIKQGKCAVFADNRFETVDEIRILGNGQYFGESGLLITYLPRMTSVLSLEWCEFAVLQRNSFQAILNVYPKEKAIFQSYTDQVLAKWQQIRQRQKRSKASVKTGTSCSFVQATDDSRMDSFLITTDKMKQEQEQKQKQEQGQEEEKLREIYISQRSKMDLFQFSPKCPSSLNEGLPQAQSDTSITDCNSKLQEKIETIEQKLQTIFRQLTN</sequence>
<name>X6M1X0_RETFI</name>
<dbReference type="Pfam" id="PF00027">
    <property type="entry name" value="cNMP_binding"/>
    <property type="match status" value="1"/>
</dbReference>